<dbReference type="PANTHER" id="PTHR43680">
    <property type="entry name" value="NITRATE REDUCTASE MOLYBDENUM COFACTOR ASSEMBLY CHAPERONE"/>
    <property type="match status" value="1"/>
</dbReference>
<dbReference type="Gene3D" id="1.10.3480.10">
    <property type="entry name" value="TorD-like"/>
    <property type="match status" value="1"/>
</dbReference>
<reference evidence="3 4" key="1">
    <citation type="submission" date="2024-07" db="EMBL/GenBank/DDBJ databases">
        <title>Whole genome sequencing of Prodigiosin pigment-producing Streptomyces salinarius isolated from rhizosphere soil of Arachis hypogaea.</title>
        <authorList>
            <person name="Vidhya A."/>
            <person name="Ramya S."/>
        </authorList>
    </citation>
    <scope>NUCLEOTIDE SEQUENCE [LARGE SCALE GENOMIC DNA]</scope>
    <source>
        <strain evidence="3 4">VRMG2420</strain>
    </source>
</reference>
<evidence type="ECO:0000313" key="3">
    <source>
        <dbReference type="EMBL" id="MFI7874867.1"/>
    </source>
</evidence>
<organism evidence="3 4">
    <name type="scientific">Streptomyces salinarius</name>
    <dbReference type="NCBI Taxonomy" id="2762598"/>
    <lineage>
        <taxon>Bacteria</taxon>
        <taxon>Bacillati</taxon>
        <taxon>Actinomycetota</taxon>
        <taxon>Actinomycetes</taxon>
        <taxon>Kitasatosporales</taxon>
        <taxon>Streptomycetaceae</taxon>
        <taxon>Streptomyces</taxon>
    </lineage>
</organism>
<evidence type="ECO:0000256" key="1">
    <source>
        <dbReference type="ARBA" id="ARBA00023063"/>
    </source>
</evidence>
<dbReference type="InterPro" id="IPR003765">
    <property type="entry name" value="NO3_reductase_chaperone_NarJ"/>
</dbReference>
<sequence>MSRARTVSAPVAPVVFQAAALLLAYPDRDWPRRPRTVRETVAALPGPEIPLLLSFCDQAEREDPLALAIRYVATFDRSRRRCLYLTYYTDGDTRRRGAALAGIKSAYRAHGWLPPDDELPDFLPLMLEFAARTPDAGTALLTEHRAAIEVLRYALEAHHSPYAALLQAVSRCLPGQAPASREEALRLARTGPPAEAVGLDVPGALPARSGQPGPYGQPEPYGRSGPHDEGVRR</sequence>
<feature type="region of interest" description="Disordered" evidence="2">
    <location>
        <begin position="186"/>
        <end position="233"/>
    </location>
</feature>
<dbReference type="SUPFAM" id="SSF89155">
    <property type="entry name" value="TorD-like"/>
    <property type="match status" value="1"/>
</dbReference>
<evidence type="ECO:0000313" key="4">
    <source>
        <dbReference type="Proteomes" id="UP001614264"/>
    </source>
</evidence>
<feature type="compositionally biased region" description="Low complexity" evidence="2">
    <location>
        <begin position="210"/>
        <end position="222"/>
    </location>
</feature>
<dbReference type="Proteomes" id="UP001614264">
    <property type="component" value="Unassembled WGS sequence"/>
</dbReference>
<accession>A0ABW8BK63</accession>
<dbReference type="InterPro" id="IPR020945">
    <property type="entry name" value="DMSO/NO3_reduct_chaperone"/>
</dbReference>
<protein>
    <submittedName>
        <fullName evidence="3">Nitrate reductase molybdenum cofactor assembly chaperone</fullName>
    </submittedName>
</protein>
<proteinExistence type="predicted"/>
<dbReference type="EMBL" id="JBITPR010000054">
    <property type="protein sequence ID" value="MFI7874867.1"/>
    <property type="molecule type" value="Genomic_DNA"/>
</dbReference>
<dbReference type="NCBIfam" id="TIGR00684">
    <property type="entry name" value="narJ"/>
    <property type="match status" value="1"/>
</dbReference>
<comment type="caution">
    <text evidence="3">The sequence shown here is derived from an EMBL/GenBank/DDBJ whole genome shotgun (WGS) entry which is preliminary data.</text>
</comment>
<dbReference type="Pfam" id="PF02613">
    <property type="entry name" value="Nitrate_red_del"/>
    <property type="match status" value="1"/>
</dbReference>
<evidence type="ECO:0000256" key="2">
    <source>
        <dbReference type="SAM" id="MobiDB-lite"/>
    </source>
</evidence>
<dbReference type="PANTHER" id="PTHR43680:SF2">
    <property type="entry name" value="NITRATE REDUCTASE MOLYBDENUM COFACTOR ASSEMBLY CHAPERONE NARJ"/>
    <property type="match status" value="1"/>
</dbReference>
<keyword evidence="1" id="KW-0534">Nitrate assimilation</keyword>
<keyword evidence="4" id="KW-1185">Reference proteome</keyword>
<dbReference type="RefSeq" id="WP_399594554.1">
    <property type="nucleotide sequence ID" value="NZ_JBITPR010000054.1"/>
</dbReference>
<gene>
    <name evidence="3" type="primary">narJ</name>
    <name evidence="3" type="ORF">AB4829_30275</name>
</gene>
<dbReference type="InterPro" id="IPR036411">
    <property type="entry name" value="TorD-like_sf"/>
</dbReference>
<name>A0ABW8BK63_9ACTN</name>